<evidence type="ECO:0000313" key="8">
    <source>
        <dbReference type="EMBL" id="MEQ2456809.1"/>
    </source>
</evidence>
<feature type="compositionally biased region" description="Polar residues" evidence="5">
    <location>
        <begin position="316"/>
        <end position="338"/>
    </location>
</feature>
<dbReference type="InterPro" id="IPR051913">
    <property type="entry name" value="GH2_Domain-Containing"/>
</dbReference>
<dbReference type="InterPro" id="IPR001119">
    <property type="entry name" value="SLH_dom"/>
</dbReference>
<feature type="domain" description="SLH" evidence="7">
    <location>
        <begin position="26"/>
        <end position="84"/>
    </location>
</feature>
<evidence type="ECO:0000256" key="4">
    <source>
        <dbReference type="ARBA" id="ARBA00023295"/>
    </source>
</evidence>
<dbReference type="InterPro" id="IPR006102">
    <property type="entry name" value="Ig-like_GH2"/>
</dbReference>
<dbReference type="InterPro" id="IPR013783">
    <property type="entry name" value="Ig-like_fold"/>
</dbReference>
<dbReference type="Gene3D" id="2.60.40.10">
    <property type="entry name" value="Immunoglobulins"/>
    <property type="match status" value="3"/>
</dbReference>
<dbReference type="SMART" id="SM00635">
    <property type="entry name" value="BID_2"/>
    <property type="match status" value="4"/>
</dbReference>
<dbReference type="Pfam" id="PF16355">
    <property type="entry name" value="DUF4982"/>
    <property type="match status" value="1"/>
</dbReference>
<dbReference type="Proteomes" id="UP001440599">
    <property type="component" value="Unassembled WGS sequence"/>
</dbReference>
<dbReference type="PANTHER" id="PTHR42732">
    <property type="entry name" value="BETA-GALACTOSIDASE"/>
    <property type="match status" value="1"/>
</dbReference>
<dbReference type="PROSITE" id="PS51272">
    <property type="entry name" value="SLH"/>
    <property type="match status" value="3"/>
</dbReference>
<evidence type="ECO:0000259" key="7">
    <source>
        <dbReference type="PROSITE" id="PS51272"/>
    </source>
</evidence>
<feature type="compositionally biased region" description="Basic and acidic residues" evidence="5">
    <location>
        <begin position="1068"/>
        <end position="1077"/>
    </location>
</feature>
<protein>
    <submittedName>
        <fullName evidence="8">S-layer homology domain-containing protein</fullName>
    </submittedName>
</protein>
<dbReference type="Gene3D" id="2.60.40.1080">
    <property type="match status" value="4"/>
</dbReference>
<keyword evidence="9" id="KW-1185">Reference proteome</keyword>
<dbReference type="Gene3D" id="2.60.120.200">
    <property type="match status" value="2"/>
</dbReference>
<dbReference type="InterPro" id="IPR003343">
    <property type="entry name" value="Big_2"/>
</dbReference>
<organism evidence="8 9">
    <name type="scientific">Flavonifractor hominis</name>
    <dbReference type="NCBI Taxonomy" id="3133178"/>
    <lineage>
        <taxon>Bacteria</taxon>
        <taxon>Bacillati</taxon>
        <taxon>Bacillota</taxon>
        <taxon>Clostridia</taxon>
        <taxon>Eubacteriales</taxon>
        <taxon>Oscillospiraceae</taxon>
        <taxon>Flavonifractor</taxon>
    </lineage>
</organism>
<accession>A0ABV1EQD8</accession>
<comment type="caution">
    <text evidence="8">The sequence shown here is derived from an EMBL/GenBank/DDBJ whole genome shotgun (WGS) entry which is preliminary data.</text>
</comment>
<dbReference type="Gene3D" id="3.20.20.80">
    <property type="entry name" value="Glycosidases"/>
    <property type="match status" value="1"/>
</dbReference>
<evidence type="ECO:0000256" key="1">
    <source>
        <dbReference type="ARBA" id="ARBA00007401"/>
    </source>
</evidence>
<dbReference type="Pfam" id="PF00703">
    <property type="entry name" value="Glyco_hydro_2"/>
    <property type="match status" value="1"/>
</dbReference>
<sequence>MRGKKLLACVLAASILLSVSAPAFGADVSEYSDIPHDWAQQGIEHAIENGLLTGYGGKIMPGETLTRAQMAAIVGRAFGAETMADVSSYADVPAGAWYRDDIARAVGMGVMSGTGVNMEPERAITRQEAFVVLANALHLEGDGASLGRFADGDQVADWARSGVDALVAAGYVNGAGGRLNPTATITRAEFATVMDALVGTYVSDGTDTADLTGNVMVRTGGVTLKGVTVQGDLILGDGVGNNGTVTLEEVTVTGRVLVRSGSLQVGEGCRVDQVVICNRGGQSTISGKGEVKAVRAAEGSGAVTVTTPNTAITVEQGAGTVSTARGQVQPGQSKTTDASGRVDSATEPSGGGSSGGDTEEPSIRLEQIPDLTGLGVGQSRTLTAELDPEDARLTAVSSDSAVAEVAVEGHVLTVSGVGEGSATITVSAEKTGYASANIGFQVTVEKTAQPVVTLSEIPDLTGLSAGKSQSITAVTDPEDAVLTAVSSDPAVAEVAVDGHELTVSGISKGSAVITVTAEKSGYTAASTDFLVAVDEPAVVEDGSRVKYNFNMGWKFIKAEPEGPSDHTDLYGFLTDPPVEPDYDDSSWEDVNLPHSYNEEDSFDDYLRNDSEAPRIKDTDGQYIKTTTHPGERDMYTGKTWYRKEFTLPAEAEGKRVFIEIEAARQAAEVYVNGVKLDGKCENGFIPFGYDLTDYLNPAGESNTIAIMVDNTFPYRTTEYGEIDWSKKDDYILSWHDSHWHPTYGGLYRNVYLYVTDPLHITLPLYSFLETQGTYVYTYDEQETTSGVAVEAEIYNQYDTEKTFTYQADVLDMDGNVVLSKSTQVTLPANTKTSDAGVTGDNIRDGRVFVEGVVEDAKRWSPDYPYLYTVVSKILVDGKEVDRTEDSLGIRTWEFTMDTGFYINEHHTKLEGWGQKPTEEWAGLASAYPDWMHDFTMKQMKDAGANYIRWGHCAGGPTAIELADKYGMIITQPGVDGEGHLSSGYGYSDISYQVREEAFRDMIIYYRNHPSILLWEYGNQPVRNSTDAEGNERDNAQIMDDIISKWDPRSKPSSKSNDLSEIEPSTVSGRERTAREGGDYTAQYLTVIETTDGDRVGKGKHPIVESEYDRAEAPRRVWDKYTPGYEDYEGQGTYKDFTSEKFATNAVNTWLAMTPVWHSGGANWIYSDSTSHGRNFSEVTRATGEVDAVRLEKEAYWTLQTMWTDEPDCYIIGHWNYPEGTVKPVYVVSDASSVALFINGEQVGQTNTQPENQYCFVFPDVTWQAGTIKAVGYDKQGQEICSYEKTTHGAPAALKLTPIEGPDGLLAGGDVMLVDVEVVDAEGNRCLTFDGKVSFDVSQFTEDGTGIWRGGYSSGFGISQDKTSDLSFINDTELYVEAGINRVAIRTTEKAGEITLGAKIVGIGTAEPGAELSTEGIDQIAPATVSVTSKPVDNTGGVSTTLPTCFDYDFSDVEYPGIGDGYIDPGSDNLESTSALIKDFSFTGPTGGVSGKHPAKIVNPAAAGEPVYNDNGKDHPELVFGEDLPMYILNGDYVLAPNADQNYDAGDFIMLSAGRDIKLTVAYDDRIQTKAEFLSDDELIVRDGETVKGGFADSGDDIVIGGVTYSLYTIDMLKGDTIRFTGNKPNPEEEGNLFIIFAKETRLLDEFLYDDFEMQTAGEKPEGWIYSVPAGTDVTVASTDGAYGETSNVIHLTDTVTSSDGYALISRQFSPLTSGRYSIKWKVQENGTSQQYTRVLLHSGAPREDAMDYSGFVLETYLHNGKLIYRQQAGQDNTNQTLGTITPNVWHEVELVVDLDNKTFEAYIDGVQAGETNPLTDTSGRAVDHIIIGTRGKGPGDLYFDDVSVTPLGEGTAPVISGELKDVAELVKGDSRTQSVTVTPDSAQVSVSSSDETVATAAYENGQVRVTGVSAGEAVITLRAEQDGLSRERRFHVSVLDQGRITLAPIDEVRDLTAGQERTIPVQVDPADAVVEVSSSAEEIVKAVYADGQITLTGVAAGEAVITVTAAKEDYSGAETTFAVTVLSGEAQVLFQEDFSGYEAGTELVSDDTWTVTKSREDKLSATIEEMEVDGVSKHVLHVVDTADRDAGKGVLNLMCGFEAQQGGTLTIEWTMREALGGEYVRMVAHNGAPTDPAGDIDKMDMELYFNQGKLGYRKVGTSDTTLLDIKSGGFATTTEDWYQFKAVLDLDSQTFDLYINGTLEGQDLGFRSAQTAADRFILGSSNSAASDFYVTDIRISTMV</sequence>
<feature type="region of interest" description="Disordered" evidence="5">
    <location>
        <begin position="316"/>
        <end position="363"/>
    </location>
</feature>
<dbReference type="Pfam" id="PF02368">
    <property type="entry name" value="Big_2"/>
    <property type="match status" value="1"/>
</dbReference>
<feature type="domain" description="SLH" evidence="7">
    <location>
        <begin position="85"/>
        <end position="147"/>
    </location>
</feature>
<name>A0ABV1EQD8_9FIRM</name>
<dbReference type="SUPFAM" id="SSF51445">
    <property type="entry name" value="(Trans)glycosidases"/>
    <property type="match status" value="1"/>
</dbReference>
<dbReference type="InterPro" id="IPR006103">
    <property type="entry name" value="Glyco_hydro_2_cat"/>
</dbReference>
<dbReference type="PANTHER" id="PTHR42732:SF1">
    <property type="entry name" value="BETA-MANNOSIDASE"/>
    <property type="match status" value="1"/>
</dbReference>
<feature type="domain" description="SLH" evidence="7">
    <location>
        <begin position="149"/>
        <end position="208"/>
    </location>
</feature>
<feature type="chain" id="PRO_5045570788" evidence="6">
    <location>
        <begin position="26"/>
        <end position="2239"/>
    </location>
</feature>
<dbReference type="InterPro" id="IPR032311">
    <property type="entry name" value="DUF4982"/>
</dbReference>
<evidence type="ECO:0000313" key="9">
    <source>
        <dbReference type="Proteomes" id="UP001440599"/>
    </source>
</evidence>
<dbReference type="RefSeq" id="WP_349140513.1">
    <property type="nucleotide sequence ID" value="NZ_JBBMFT010000005.1"/>
</dbReference>
<evidence type="ECO:0000256" key="5">
    <source>
        <dbReference type="SAM" id="MobiDB-lite"/>
    </source>
</evidence>
<dbReference type="EMBL" id="JBBMFT010000005">
    <property type="protein sequence ID" value="MEQ2456809.1"/>
    <property type="molecule type" value="Genomic_DNA"/>
</dbReference>
<comment type="similarity">
    <text evidence="1">Belongs to the glycosyl hydrolase 2 family.</text>
</comment>
<reference evidence="8 9" key="1">
    <citation type="submission" date="2024-03" db="EMBL/GenBank/DDBJ databases">
        <title>Human intestinal bacterial collection.</title>
        <authorList>
            <person name="Pauvert C."/>
            <person name="Hitch T.C.A."/>
            <person name="Clavel T."/>
        </authorList>
    </citation>
    <scope>NUCLEOTIDE SEQUENCE [LARGE SCALE GENOMIC DNA]</scope>
    <source>
        <strain evidence="8 9">CLA-AP-H34</strain>
    </source>
</reference>
<dbReference type="Pfam" id="PF02836">
    <property type="entry name" value="Glyco_hydro_2_C"/>
    <property type="match status" value="1"/>
</dbReference>
<dbReference type="Pfam" id="PF00395">
    <property type="entry name" value="SLH"/>
    <property type="match status" value="3"/>
</dbReference>
<keyword evidence="2" id="KW-0677">Repeat</keyword>
<evidence type="ECO:0000256" key="6">
    <source>
        <dbReference type="SAM" id="SignalP"/>
    </source>
</evidence>
<dbReference type="InterPro" id="IPR036156">
    <property type="entry name" value="Beta-gal/glucu_dom_sf"/>
</dbReference>
<feature type="region of interest" description="Disordered" evidence="5">
    <location>
        <begin position="1041"/>
        <end position="1077"/>
    </location>
</feature>
<evidence type="ECO:0000256" key="3">
    <source>
        <dbReference type="ARBA" id="ARBA00022801"/>
    </source>
</evidence>
<dbReference type="SUPFAM" id="SSF49785">
    <property type="entry name" value="Galactose-binding domain-like"/>
    <property type="match status" value="1"/>
</dbReference>
<evidence type="ECO:0000256" key="2">
    <source>
        <dbReference type="ARBA" id="ARBA00022737"/>
    </source>
</evidence>
<feature type="signal peptide" evidence="6">
    <location>
        <begin position="1"/>
        <end position="25"/>
    </location>
</feature>
<dbReference type="SUPFAM" id="SSF49303">
    <property type="entry name" value="beta-Galactosidase/glucuronidase domain"/>
    <property type="match status" value="1"/>
</dbReference>
<feature type="compositionally biased region" description="Polar residues" evidence="5">
    <location>
        <begin position="1050"/>
        <end position="1067"/>
    </location>
</feature>
<keyword evidence="3" id="KW-0378">Hydrolase</keyword>
<gene>
    <name evidence="8" type="ORF">WMO45_09760</name>
</gene>
<keyword evidence="4" id="KW-0326">Glycosidase</keyword>
<dbReference type="InterPro" id="IPR013320">
    <property type="entry name" value="ConA-like_dom_sf"/>
</dbReference>
<dbReference type="Gene3D" id="2.60.120.260">
    <property type="entry name" value="Galactose-binding domain-like"/>
    <property type="match status" value="1"/>
</dbReference>
<dbReference type="SUPFAM" id="SSF49899">
    <property type="entry name" value="Concanavalin A-like lectins/glucanases"/>
    <property type="match status" value="1"/>
</dbReference>
<dbReference type="InterPro" id="IPR017853">
    <property type="entry name" value="GH"/>
</dbReference>
<proteinExistence type="inferred from homology"/>
<dbReference type="InterPro" id="IPR008979">
    <property type="entry name" value="Galactose-bd-like_sf"/>
</dbReference>
<keyword evidence="6" id="KW-0732">Signal</keyword>